<dbReference type="InterPro" id="IPR016007">
    <property type="entry name" value="Alpha_rhamnosid"/>
</dbReference>
<dbReference type="SUPFAM" id="SSF48208">
    <property type="entry name" value="Six-hairpin glycosidases"/>
    <property type="match status" value="1"/>
</dbReference>
<proteinExistence type="predicted"/>
<sequence length="117" mass="13070">MGALEFRASGWQDESGRNEQSESLSYGSIEAWMYGDVAGIREAEPGFRKAVIKPNPDARLKYVDCKMETAAGIYESHWKYEEDGSVTYRFHVPFGAKALICLPDGRTETVAAGDYTY</sequence>
<comment type="caution">
    <text evidence="3">The sequence shown here is derived from an EMBL/GenBank/DDBJ whole genome shotgun (WGS) entry which is preliminary data.</text>
</comment>
<organism evidence="3 4">
    <name type="scientific">Mediterraneibacter gnavus</name>
    <name type="common">Ruminococcus gnavus</name>
    <dbReference type="NCBI Taxonomy" id="33038"/>
    <lineage>
        <taxon>Bacteria</taxon>
        <taxon>Bacillati</taxon>
        <taxon>Bacillota</taxon>
        <taxon>Clostridia</taxon>
        <taxon>Lachnospirales</taxon>
        <taxon>Lachnospiraceae</taxon>
        <taxon>Mediterraneibacter</taxon>
    </lineage>
</organism>
<dbReference type="InterPro" id="IPR008928">
    <property type="entry name" value="6-hairpin_glycosidase_sf"/>
</dbReference>
<protein>
    <recommendedName>
        <fullName evidence="2">Alpha-L-rhamnosidase C-terminal domain-containing protein</fullName>
    </recommendedName>
</protein>
<dbReference type="Pfam" id="PF17390">
    <property type="entry name" value="Bac_rhamnosid_C"/>
    <property type="match status" value="1"/>
</dbReference>
<dbReference type="Gene3D" id="2.60.420.10">
    <property type="entry name" value="Maltose phosphorylase, domain 3"/>
    <property type="match status" value="1"/>
</dbReference>
<dbReference type="AlphaFoldDB" id="A0A3E4UVE7"/>
<evidence type="ECO:0000313" key="3">
    <source>
        <dbReference type="EMBL" id="RGM16569.1"/>
    </source>
</evidence>
<name>A0A3E4UVE7_MEDGN</name>
<feature type="region of interest" description="Disordered" evidence="1">
    <location>
        <begin position="1"/>
        <end position="23"/>
    </location>
</feature>
<dbReference type="PANTHER" id="PTHR33307:SF6">
    <property type="entry name" value="ALPHA-RHAMNOSIDASE (EUROFUNG)-RELATED"/>
    <property type="match status" value="1"/>
</dbReference>
<evidence type="ECO:0000259" key="2">
    <source>
        <dbReference type="Pfam" id="PF17390"/>
    </source>
</evidence>
<dbReference type="InterPro" id="IPR035398">
    <property type="entry name" value="Bac_rhamnosid_C"/>
</dbReference>
<accession>A0A3E4UVE7</accession>
<dbReference type="PANTHER" id="PTHR33307">
    <property type="entry name" value="ALPHA-RHAMNOSIDASE (EUROFUNG)"/>
    <property type="match status" value="1"/>
</dbReference>
<evidence type="ECO:0000313" key="4">
    <source>
        <dbReference type="Proteomes" id="UP000260808"/>
    </source>
</evidence>
<feature type="domain" description="Alpha-L-rhamnosidase C-terminal" evidence="2">
    <location>
        <begin position="39"/>
        <end position="111"/>
    </location>
</feature>
<dbReference type="Proteomes" id="UP000260808">
    <property type="component" value="Unassembled WGS sequence"/>
</dbReference>
<reference evidence="3 4" key="1">
    <citation type="submission" date="2018-08" db="EMBL/GenBank/DDBJ databases">
        <title>A genome reference for cultivated species of the human gut microbiota.</title>
        <authorList>
            <person name="Zou Y."/>
            <person name="Xue W."/>
            <person name="Luo G."/>
        </authorList>
    </citation>
    <scope>NUCLEOTIDE SEQUENCE [LARGE SCALE GENOMIC DNA]</scope>
    <source>
        <strain evidence="3 4">TF01-20-2</strain>
    </source>
</reference>
<evidence type="ECO:0000256" key="1">
    <source>
        <dbReference type="SAM" id="MobiDB-lite"/>
    </source>
</evidence>
<dbReference type="EMBL" id="QSSX01000081">
    <property type="protein sequence ID" value="RGM16569.1"/>
    <property type="molecule type" value="Genomic_DNA"/>
</dbReference>
<dbReference type="GO" id="GO:0005975">
    <property type="term" value="P:carbohydrate metabolic process"/>
    <property type="evidence" value="ECO:0007669"/>
    <property type="project" value="InterPro"/>
</dbReference>
<gene>
    <name evidence="3" type="ORF">DXC31_17060</name>
</gene>